<accession>A0A8G0VMW9</accession>
<evidence type="ECO:0000256" key="6">
    <source>
        <dbReference type="ARBA" id="ARBA00022692"/>
    </source>
</evidence>
<proteinExistence type="evidence at transcript level"/>
<dbReference type="InterPro" id="IPR002110">
    <property type="entry name" value="Ankyrin_rpt"/>
</dbReference>
<keyword evidence="9 14" id="KW-1133">Transmembrane helix</keyword>
<dbReference type="Gene3D" id="1.10.287.70">
    <property type="match status" value="1"/>
</dbReference>
<dbReference type="SMART" id="SM00248">
    <property type="entry name" value="ANK"/>
    <property type="match status" value="5"/>
</dbReference>
<feature type="domain" description="Ion transport" evidence="15">
    <location>
        <begin position="414"/>
        <end position="692"/>
    </location>
</feature>
<evidence type="ECO:0000256" key="8">
    <source>
        <dbReference type="ARBA" id="ARBA00022837"/>
    </source>
</evidence>
<evidence type="ECO:0000256" key="3">
    <source>
        <dbReference type="ARBA" id="ARBA00022475"/>
    </source>
</evidence>
<evidence type="ECO:0000313" key="16">
    <source>
        <dbReference type="EMBL" id="QYV98476.1"/>
    </source>
</evidence>
<dbReference type="InterPro" id="IPR024862">
    <property type="entry name" value="TRPV"/>
</dbReference>
<feature type="repeat" description="ANK" evidence="13">
    <location>
        <begin position="239"/>
        <end position="271"/>
    </location>
</feature>
<evidence type="ECO:0000256" key="4">
    <source>
        <dbReference type="ARBA" id="ARBA00022568"/>
    </source>
</evidence>
<keyword evidence="16" id="KW-0675">Receptor</keyword>
<keyword evidence="5" id="KW-0107">Calcium channel</keyword>
<sequence>MGNKLGSQVSDAVKQQAAGGAGQTPIYQYTDVNGGGELIELMKKASKTKDYKEVDDRIKTCFLPYLYNGGEGELVHISEIVQLREGWKKSEFDKKMMTNVFNLESMTEEMSRRGRQYKEVCWRLDKRGSLGETPLHVCFLKGTSIHADLAKRLLNIFPKLVKDIYVLDEFYGESVLHMSIVNEDPAMVKFLLDRGADYHQRCCGNFYIPEDLKASRTSTFQHEWFELARDTNYDGYTYWGEFPLGFATCMGQEECIRLLIARGADANLQDSLGNTALHMIVIHYYKMKQRCEVARSYGNPEDLFDLLISLGAKMNLKNKQNLTPLTLAAKLGHKEIYDHIVKVDREMYWIYGDVACAGYPLEHMDSISESGGINNDSVLCLIVYGEKPEHLEMIDGTVAQLLHEKWETFARFRFFRRFIFFLVYYAIASVAFVLRPATVKPSCSMPTSNITLLTREAIFIDPCYQLHFDSPANQARIILELLTLVGSIIYIVLSIKELHHQGYKNYFRTMMVSPSKTMFLISNILVIIMVPCTGMCKYKWADVLAVLVLLFAGPYFLFFCRGFKTVGEFVVMIYQMVVTDLLRFFSIYLIFLIGFSQAMFTMFRGYKNEMFEDAIESIMAMFRMSIGAFADIYSKLETNVTLTMMKDNAREAHGHIYTVQAIFVVYMVLVALLLVNMLIAMMGHTYDCVNQSQREWLRQWAKIILIVEQTITTGARRMEQLRYSQPMRDGRRALTLRWHLSKEEQEKIELQRQAERLQSRR</sequence>
<dbReference type="InterPro" id="IPR036770">
    <property type="entry name" value="Ankyrin_rpt-contain_sf"/>
</dbReference>
<dbReference type="PROSITE" id="PS50088">
    <property type="entry name" value="ANK_REPEAT"/>
    <property type="match status" value="2"/>
</dbReference>
<evidence type="ECO:0000256" key="1">
    <source>
        <dbReference type="ARBA" id="ARBA00004651"/>
    </source>
</evidence>
<dbReference type="Gene3D" id="1.25.40.20">
    <property type="entry name" value="Ankyrin repeat-containing domain"/>
    <property type="match status" value="1"/>
</dbReference>
<dbReference type="GO" id="GO:0098703">
    <property type="term" value="P:calcium ion import across plasma membrane"/>
    <property type="evidence" value="ECO:0007669"/>
    <property type="project" value="TreeGrafter"/>
</dbReference>
<dbReference type="PANTHER" id="PTHR10582:SF28">
    <property type="entry name" value="NANCHUNG, ISOFORM B"/>
    <property type="match status" value="1"/>
</dbReference>
<protein>
    <submittedName>
        <fullName evidence="16">Transient receptor potential cation channel subfamily V</fullName>
    </submittedName>
</protein>
<keyword evidence="3" id="KW-1003">Cell membrane</keyword>
<organism evidence="16">
    <name type="scientific">Hirudo verbana</name>
    <dbReference type="NCBI Taxonomy" id="311461"/>
    <lineage>
        <taxon>Eukaryota</taxon>
        <taxon>Metazoa</taxon>
        <taxon>Spiralia</taxon>
        <taxon>Lophotrochozoa</taxon>
        <taxon>Annelida</taxon>
        <taxon>Clitellata</taxon>
        <taxon>Hirudinea</taxon>
        <taxon>Hirudinida</taxon>
        <taxon>Hirudiniformes</taxon>
        <taxon>Hirudinidae</taxon>
        <taxon>Hirudo</taxon>
    </lineage>
</organism>
<evidence type="ECO:0000259" key="15">
    <source>
        <dbReference type="Pfam" id="PF00520"/>
    </source>
</evidence>
<evidence type="ECO:0000256" key="11">
    <source>
        <dbReference type="ARBA" id="ARBA00023136"/>
    </source>
</evidence>
<evidence type="ECO:0000256" key="7">
    <source>
        <dbReference type="ARBA" id="ARBA00022737"/>
    </source>
</evidence>
<keyword evidence="4" id="KW-0109">Calcium transport</keyword>
<keyword evidence="12" id="KW-0407">Ion channel</keyword>
<dbReference type="PROSITE" id="PS50297">
    <property type="entry name" value="ANK_REP_REGION"/>
    <property type="match status" value="2"/>
</dbReference>
<keyword evidence="13" id="KW-0040">ANK repeat</keyword>
<dbReference type="SUPFAM" id="SSF48403">
    <property type="entry name" value="Ankyrin repeat"/>
    <property type="match status" value="1"/>
</dbReference>
<keyword evidence="6 14" id="KW-0812">Transmembrane</keyword>
<evidence type="ECO:0000256" key="10">
    <source>
        <dbReference type="ARBA" id="ARBA00023065"/>
    </source>
</evidence>
<keyword evidence="10" id="KW-0406">Ion transport</keyword>
<keyword evidence="8" id="KW-0106">Calcium</keyword>
<evidence type="ECO:0000256" key="14">
    <source>
        <dbReference type="SAM" id="Phobius"/>
    </source>
</evidence>
<name>A0A8G0VMW9_9ANNE</name>
<keyword evidence="11 14" id="KW-0472">Membrane</keyword>
<dbReference type="Pfam" id="PF13606">
    <property type="entry name" value="Ank_3"/>
    <property type="match status" value="1"/>
</dbReference>
<dbReference type="PANTHER" id="PTHR10582">
    <property type="entry name" value="TRANSIENT RECEPTOR POTENTIAL ION CHANNEL PROTEIN"/>
    <property type="match status" value="1"/>
</dbReference>
<evidence type="ECO:0000256" key="12">
    <source>
        <dbReference type="ARBA" id="ARBA00023303"/>
    </source>
</evidence>
<feature type="transmembrane region" description="Helical" evidence="14">
    <location>
        <begin position="584"/>
        <end position="603"/>
    </location>
</feature>
<evidence type="ECO:0000256" key="5">
    <source>
        <dbReference type="ARBA" id="ARBA00022673"/>
    </source>
</evidence>
<dbReference type="EMBL" id="MT610104">
    <property type="protein sequence ID" value="QYV98476.1"/>
    <property type="molecule type" value="mRNA"/>
</dbReference>
<comment type="subcellular location">
    <subcellularLocation>
        <location evidence="1">Cell membrane</location>
        <topology evidence="1">Multi-pass membrane protein</topology>
    </subcellularLocation>
</comment>
<dbReference type="GO" id="GO:0005886">
    <property type="term" value="C:plasma membrane"/>
    <property type="evidence" value="ECO:0007669"/>
    <property type="project" value="UniProtKB-SubCell"/>
</dbReference>
<dbReference type="Pfam" id="PF00023">
    <property type="entry name" value="Ank"/>
    <property type="match status" value="1"/>
</dbReference>
<feature type="transmembrane region" description="Helical" evidence="14">
    <location>
        <begin position="515"/>
        <end position="536"/>
    </location>
</feature>
<evidence type="ECO:0000256" key="2">
    <source>
        <dbReference type="ARBA" id="ARBA00022448"/>
    </source>
</evidence>
<feature type="repeat" description="ANK" evidence="13">
    <location>
        <begin position="171"/>
        <end position="197"/>
    </location>
</feature>
<evidence type="ECO:0000256" key="9">
    <source>
        <dbReference type="ARBA" id="ARBA00022989"/>
    </source>
</evidence>
<reference evidence="16" key="1">
    <citation type="submission" date="2020-06" db="EMBL/GenBank/DDBJ databases">
        <title>Molecular identification and characterization of transient receptor potential cation channel subfamily V in Hirudo verbana.</title>
        <authorList>
            <person name="Zheng Z."/>
            <person name="Paulsen R.T."/>
            <person name="Burrell B.D."/>
        </authorList>
    </citation>
    <scope>NUCLEOTIDE SEQUENCE</scope>
</reference>
<feature type="transmembrane region" description="Helical" evidence="14">
    <location>
        <begin position="477"/>
        <end position="495"/>
    </location>
</feature>
<feature type="transmembrane region" description="Helical" evidence="14">
    <location>
        <begin position="654"/>
        <end position="675"/>
    </location>
</feature>
<keyword evidence="2" id="KW-0813">Transport</keyword>
<dbReference type="AlphaFoldDB" id="A0A8G0VMW9"/>
<keyword evidence="7" id="KW-0677">Repeat</keyword>
<dbReference type="InterPro" id="IPR005821">
    <property type="entry name" value="Ion_trans_dom"/>
</dbReference>
<evidence type="ECO:0000256" key="13">
    <source>
        <dbReference type="PROSITE-ProRule" id="PRU00023"/>
    </source>
</evidence>
<feature type="transmembrane region" description="Helical" evidence="14">
    <location>
        <begin position="543"/>
        <end position="564"/>
    </location>
</feature>
<feature type="transmembrane region" description="Helical" evidence="14">
    <location>
        <begin position="414"/>
        <end position="434"/>
    </location>
</feature>
<dbReference type="GO" id="GO:0005262">
    <property type="term" value="F:calcium channel activity"/>
    <property type="evidence" value="ECO:0007669"/>
    <property type="project" value="UniProtKB-KW"/>
</dbReference>
<gene>
    <name evidence="16" type="primary">TRPV</name>
</gene>
<dbReference type="Pfam" id="PF00520">
    <property type="entry name" value="Ion_trans"/>
    <property type="match status" value="1"/>
</dbReference>